<dbReference type="PANTHER" id="PTHR30093">
    <property type="entry name" value="GENERAL SECRETION PATHWAY PROTEIN G"/>
    <property type="match status" value="1"/>
</dbReference>
<organism evidence="2 3">
    <name type="scientific">candidate division WWE3 bacterium CG08_land_8_20_14_0_20_40_13</name>
    <dbReference type="NCBI Taxonomy" id="1975084"/>
    <lineage>
        <taxon>Bacteria</taxon>
        <taxon>Katanobacteria</taxon>
    </lineage>
</organism>
<proteinExistence type="predicted"/>
<dbReference type="Pfam" id="PF07963">
    <property type="entry name" value="N_methyl"/>
    <property type="match status" value="1"/>
</dbReference>
<keyword evidence="1" id="KW-0472">Membrane</keyword>
<evidence type="ECO:0008006" key="4">
    <source>
        <dbReference type="Google" id="ProtNLM"/>
    </source>
</evidence>
<dbReference type="InterPro" id="IPR012902">
    <property type="entry name" value="N_methyl_site"/>
</dbReference>
<name>A0A2H0XG91_UNCKA</name>
<evidence type="ECO:0000313" key="3">
    <source>
        <dbReference type="Proteomes" id="UP000230340"/>
    </source>
</evidence>
<dbReference type="AlphaFoldDB" id="A0A2H0XG91"/>
<reference evidence="3" key="1">
    <citation type="submission" date="2017-09" db="EMBL/GenBank/DDBJ databases">
        <title>Depth-based differentiation of microbial function through sediment-hosted aquifers and enrichment of novel symbionts in the deep terrestrial subsurface.</title>
        <authorList>
            <person name="Probst A.J."/>
            <person name="Ladd B."/>
            <person name="Jarett J.K."/>
            <person name="Geller-Mcgrath D.E."/>
            <person name="Sieber C.M.K."/>
            <person name="Emerson J.B."/>
            <person name="Anantharaman K."/>
            <person name="Thomas B.C."/>
            <person name="Malmstrom R."/>
            <person name="Stieglmeier M."/>
            <person name="Klingl A."/>
            <person name="Woyke T."/>
            <person name="Ryan C.M."/>
            <person name="Banfield J.F."/>
        </authorList>
    </citation>
    <scope>NUCLEOTIDE SEQUENCE [LARGE SCALE GENOMIC DNA]</scope>
</reference>
<keyword evidence="1" id="KW-1133">Transmembrane helix</keyword>
<dbReference type="InterPro" id="IPR045584">
    <property type="entry name" value="Pilin-like"/>
</dbReference>
<feature type="transmembrane region" description="Helical" evidence="1">
    <location>
        <begin position="12"/>
        <end position="34"/>
    </location>
</feature>
<keyword evidence="1" id="KW-0812">Transmembrane</keyword>
<gene>
    <name evidence="2" type="ORF">COT49_01525</name>
</gene>
<dbReference type="PROSITE" id="PS00409">
    <property type="entry name" value="PROKAR_NTER_METHYL"/>
    <property type="match status" value="1"/>
</dbReference>
<sequence length="164" mass="17627">MSLVDTARKGFTLVELLVVIAIIAILTGVVLVAINPAQMMAEARDATRMSDMDNIRKAIDLALANGDIRLSDTITATSETGSRATDGTGWLPYTIVNGTGLGKYLATLPVDPQEAVQHYTYGSGANGYEVNCQFESTKYQLKYTTDGGNNATRYEIGTDLTVRP</sequence>
<evidence type="ECO:0000313" key="2">
    <source>
        <dbReference type="EMBL" id="PIS23159.1"/>
    </source>
</evidence>
<dbReference type="Proteomes" id="UP000230340">
    <property type="component" value="Unassembled WGS sequence"/>
</dbReference>
<dbReference type="EMBL" id="PEYT01000010">
    <property type="protein sequence ID" value="PIS23159.1"/>
    <property type="molecule type" value="Genomic_DNA"/>
</dbReference>
<dbReference type="Gene3D" id="3.30.700.10">
    <property type="entry name" value="Glycoprotein, Type 4 Pilin"/>
    <property type="match status" value="1"/>
</dbReference>
<evidence type="ECO:0000256" key="1">
    <source>
        <dbReference type="SAM" id="Phobius"/>
    </source>
</evidence>
<protein>
    <recommendedName>
        <fullName evidence="4">Type II secretion system protein GspH</fullName>
    </recommendedName>
</protein>
<comment type="caution">
    <text evidence="2">The sequence shown here is derived from an EMBL/GenBank/DDBJ whole genome shotgun (WGS) entry which is preliminary data.</text>
</comment>
<dbReference type="NCBIfam" id="TIGR02532">
    <property type="entry name" value="IV_pilin_GFxxxE"/>
    <property type="match status" value="1"/>
</dbReference>
<dbReference type="PANTHER" id="PTHR30093:SF2">
    <property type="entry name" value="TYPE II SECRETION SYSTEM PROTEIN H"/>
    <property type="match status" value="1"/>
</dbReference>
<dbReference type="SUPFAM" id="SSF54523">
    <property type="entry name" value="Pili subunits"/>
    <property type="match status" value="1"/>
</dbReference>
<accession>A0A2H0XG91</accession>